<proteinExistence type="predicted"/>
<reference evidence="3 4" key="1">
    <citation type="submission" date="2017-04" db="EMBL/GenBank/DDBJ databases">
        <title>Novel microbial lineages endemic to geothermal iron-oxide mats fill important gaps in the evolutionary history of Archaea.</title>
        <authorList>
            <person name="Jay Z.J."/>
            <person name="Beam J.P."/>
            <person name="Dlakic M."/>
            <person name="Rusch D.B."/>
            <person name="Kozubal M.A."/>
            <person name="Inskeep W.P."/>
        </authorList>
    </citation>
    <scope>NUCLEOTIDE SEQUENCE [LARGE SCALE GENOMIC DNA]</scope>
    <source>
        <strain evidence="3">BE_D</strain>
    </source>
</reference>
<dbReference type="Pfam" id="PF13676">
    <property type="entry name" value="TIR_2"/>
    <property type="match status" value="1"/>
</dbReference>
<dbReference type="EMBL" id="NEXF01000135">
    <property type="protein sequence ID" value="PSO08109.1"/>
    <property type="molecule type" value="Genomic_DNA"/>
</dbReference>
<feature type="region of interest" description="Disordered" evidence="1">
    <location>
        <begin position="423"/>
        <end position="463"/>
    </location>
</feature>
<dbReference type="SUPFAM" id="SSF52200">
    <property type="entry name" value="Toll/Interleukin receptor TIR domain"/>
    <property type="match status" value="1"/>
</dbReference>
<dbReference type="Proteomes" id="UP000242015">
    <property type="component" value="Unassembled WGS sequence"/>
</dbReference>
<dbReference type="InterPro" id="IPR000157">
    <property type="entry name" value="TIR_dom"/>
</dbReference>
<evidence type="ECO:0000256" key="1">
    <source>
        <dbReference type="SAM" id="MobiDB-lite"/>
    </source>
</evidence>
<dbReference type="GO" id="GO:0007165">
    <property type="term" value="P:signal transduction"/>
    <property type="evidence" value="ECO:0007669"/>
    <property type="project" value="InterPro"/>
</dbReference>
<organism evidence="3 4">
    <name type="scientific">Candidatus Marsarchaeota G2 archaeon BE_D</name>
    <dbReference type="NCBI Taxonomy" id="1978158"/>
    <lineage>
        <taxon>Archaea</taxon>
        <taxon>Candidatus Marsarchaeota</taxon>
        <taxon>Candidatus Marsarchaeota group 2</taxon>
    </lineage>
</organism>
<evidence type="ECO:0000313" key="3">
    <source>
        <dbReference type="EMBL" id="PSO08109.1"/>
    </source>
</evidence>
<sequence length="463" mass="53906">MSNAVTNPQNTRGRDHLFISYAQDDSYFTDWLALKLMSQGYRVWYDRIKLLGGESYPKEIDEAIKQLSYRVLAVVSRNSLNKPNPRKEWTLALNISRNEKTNFLIPLNLDGVPSHELNWMISDIVYIPFNTSWAEGLNKLLKLLEDIQTPRFTEVKTTPSTWLSTKHHLEQRTEQIWSNALPIEEIPSQLHRYLAPIRSETNDLSEWPYYEYGGEIWAFGPPPNTPHIPLEENGVLDWRQTNIQQLTGSNIVSKILSNLLRKSIQIELRKRGLKCHANAKQYYFPRGLLEDDMIYFKDYTGRKTHIKVVGERSYPSKHQGTPVKYTYHLSPIMNPIPFKFGQPVYLAAIRLYFTDTSDNEIYGKGVNRLRRRICKHWWNHEWLKRTLGIISWLTQGRDHLELTVAENTTIKIRGTPIKYQSKLGIAEEAQGQPTTTTDGDEEYTQEADEEEEEEGGLQDEYDE</sequence>
<dbReference type="PROSITE" id="PS50104">
    <property type="entry name" value="TIR"/>
    <property type="match status" value="1"/>
</dbReference>
<comment type="caution">
    <text evidence="3">The sequence shown here is derived from an EMBL/GenBank/DDBJ whole genome shotgun (WGS) entry which is preliminary data.</text>
</comment>
<evidence type="ECO:0000313" key="4">
    <source>
        <dbReference type="Proteomes" id="UP000242015"/>
    </source>
</evidence>
<dbReference type="InterPro" id="IPR035897">
    <property type="entry name" value="Toll_tir_struct_dom_sf"/>
</dbReference>
<protein>
    <recommendedName>
        <fullName evidence="2">TIR domain-containing protein</fullName>
    </recommendedName>
</protein>
<feature type="compositionally biased region" description="Acidic residues" evidence="1">
    <location>
        <begin position="438"/>
        <end position="463"/>
    </location>
</feature>
<dbReference type="Gene3D" id="3.40.50.10140">
    <property type="entry name" value="Toll/interleukin-1 receptor homology (TIR) domain"/>
    <property type="match status" value="1"/>
</dbReference>
<feature type="domain" description="TIR" evidence="2">
    <location>
        <begin position="13"/>
        <end position="169"/>
    </location>
</feature>
<name>A0A2R6CB29_9ARCH</name>
<evidence type="ECO:0000259" key="2">
    <source>
        <dbReference type="PROSITE" id="PS50104"/>
    </source>
</evidence>
<accession>A0A2R6CB29</accession>
<dbReference type="SMART" id="SM00255">
    <property type="entry name" value="TIR"/>
    <property type="match status" value="1"/>
</dbReference>
<gene>
    <name evidence="3" type="ORF">B9Q04_07290</name>
</gene>
<dbReference type="AlphaFoldDB" id="A0A2R6CB29"/>